<dbReference type="FunFam" id="1.20.120.1750:FF:000004">
    <property type="entry name" value="RBR-type E3 ubiquitin transferase"/>
    <property type="match status" value="1"/>
</dbReference>
<dbReference type="PROSITE" id="PS51873">
    <property type="entry name" value="TRIAD"/>
    <property type="match status" value="1"/>
</dbReference>
<organism evidence="14 15">
    <name type="scientific">Aphis glycines</name>
    <name type="common">Soybean aphid</name>
    <dbReference type="NCBI Taxonomy" id="307491"/>
    <lineage>
        <taxon>Eukaryota</taxon>
        <taxon>Metazoa</taxon>
        <taxon>Ecdysozoa</taxon>
        <taxon>Arthropoda</taxon>
        <taxon>Hexapoda</taxon>
        <taxon>Insecta</taxon>
        <taxon>Pterygota</taxon>
        <taxon>Neoptera</taxon>
        <taxon>Paraneoptera</taxon>
        <taxon>Hemiptera</taxon>
        <taxon>Sternorrhyncha</taxon>
        <taxon>Aphidomorpha</taxon>
        <taxon>Aphidoidea</taxon>
        <taxon>Aphididae</taxon>
        <taxon>Aphidini</taxon>
        <taxon>Aphis</taxon>
        <taxon>Aphis</taxon>
    </lineage>
</organism>
<dbReference type="GO" id="GO:0005634">
    <property type="term" value="C:nucleus"/>
    <property type="evidence" value="ECO:0007669"/>
    <property type="project" value="UniProtKB-SubCell"/>
</dbReference>
<dbReference type="GO" id="GO:0016567">
    <property type="term" value="P:protein ubiquitination"/>
    <property type="evidence" value="ECO:0007669"/>
    <property type="project" value="InterPro"/>
</dbReference>
<feature type="domain" description="RING-type" evidence="13">
    <location>
        <begin position="141"/>
        <end position="351"/>
    </location>
</feature>
<dbReference type="CDD" id="cd20344">
    <property type="entry name" value="BRcat_RBR_TRIAD1"/>
    <property type="match status" value="1"/>
</dbReference>
<evidence type="ECO:0000256" key="9">
    <source>
        <dbReference type="ARBA" id="ARBA00022786"/>
    </source>
</evidence>
<dbReference type="CDD" id="cd16773">
    <property type="entry name" value="RING-HC_RBR_TRIAD1"/>
    <property type="match status" value="1"/>
</dbReference>
<evidence type="ECO:0000256" key="3">
    <source>
        <dbReference type="ARBA" id="ARBA00005884"/>
    </source>
</evidence>
<keyword evidence="5" id="KW-0808">Transferase</keyword>
<dbReference type="Pfam" id="PF22191">
    <property type="entry name" value="IBR_1"/>
    <property type="match status" value="1"/>
</dbReference>
<evidence type="ECO:0000313" key="14">
    <source>
        <dbReference type="EMBL" id="KAE9530673.1"/>
    </source>
</evidence>
<dbReference type="SUPFAM" id="SSF57850">
    <property type="entry name" value="RING/U-box"/>
    <property type="match status" value="3"/>
</dbReference>
<dbReference type="EC" id="2.3.2.31" evidence="4"/>
<dbReference type="Gene3D" id="1.20.120.1750">
    <property type="match status" value="1"/>
</dbReference>
<keyword evidence="15" id="KW-1185">Reference proteome</keyword>
<protein>
    <recommendedName>
        <fullName evidence="4">RBR-type E3 ubiquitin transferase</fullName>
        <ecNumber evidence="4">2.3.2.31</ecNumber>
    </recommendedName>
</protein>
<dbReference type="InterPro" id="IPR002867">
    <property type="entry name" value="IBR_dom"/>
</dbReference>
<dbReference type="InterPro" id="IPR044066">
    <property type="entry name" value="TRIAD_supradom"/>
</dbReference>
<dbReference type="OrthoDB" id="10009520at2759"/>
<keyword evidence="7" id="KW-0677">Repeat</keyword>
<comment type="catalytic activity">
    <reaction evidence="1">
        <text>[E2 ubiquitin-conjugating enzyme]-S-ubiquitinyl-L-cysteine + [acceptor protein]-L-lysine = [E2 ubiquitin-conjugating enzyme]-L-cysteine + [acceptor protein]-N(6)-ubiquitinyl-L-lysine.</text>
        <dbReference type="EC" id="2.3.2.31"/>
    </reaction>
</comment>
<keyword evidence="10" id="KW-0862">Zinc</keyword>
<accession>A0A6G0TCK3</accession>
<name>A0A6G0TCK3_APHGL</name>
<dbReference type="InterPro" id="IPR031127">
    <property type="entry name" value="E3_UB_ligase_RBR"/>
</dbReference>
<keyword evidence="9" id="KW-0833">Ubl conjugation pathway</keyword>
<evidence type="ECO:0000256" key="7">
    <source>
        <dbReference type="ARBA" id="ARBA00022737"/>
    </source>
</evidence>
<evidence type="ECO:0000256" key="5">
    <source>
        <dbReference type="ARBA" id="ARBA00022679"/>
    </source>
</evidence>
<dbReference type="Proteomes" id="UP000475862">
    <property type="component" value="Unassembled WGS sequence"/>
</dbReference>
<dbReference type="GO" id="GO:0008270">
    <property type="term" value="F:zinc ion binding"/>
    <property type="evidence" value="ECO:0007669"/>
    <property type="project" value="UniProtKB-KW"/>
</dbReference>
<comment type="similarity">
    <text evidence="3">Belongs to the RBR family. Ariadne subfamily.</text>
</comment>
<evidence type="ECO:0000256" key="10">
    <source>
        <dbReference type="ARBA" id="ARBA00022833"/>
    </source>
</evidence>
<dbReference type="InterPro" id="IPR013083">
    <property type="entry name" value="Znf_RING/FYVE/PHD"/>
</dbReference>
<dbReference type="InterPro" id="IPR047555">
    <property type="entry name" value="BRcat_RBR_TRIAD1"/>
</dbReference>
<dbReference type="CDD" id="cd20360">
    <property type="entry name" value="Rcat_RBR_TRIAD1"/>
    <property type="match status" value="1"/>
</dbReference>
<reference evidence="14 15" key="1">
    <citation type="submission" date="2019-08" db="EMBL/GenBank/DDBJ databases">
        <title>The genome of the soybean aphid Biotype 1, its phylome, world population structure and adaptation to the North American continent.</title>
        <authorList>
            <person name="Giordano R."/>
            <person name="Donthu R.K."/>
            <person name="Hernandez A.G."/>
            <person name="Wright C.L."/>
            <person name="Zimin A.V."/>
        </authorList>
    </citation>
    <scope>NUCLEOTIDE SEQUENCE [LARGE SCALE GENOMIC DNA]</scope>
    <source>
        <tissue evidence="14">Whole aphids</tissue>
    </source>
</reference>
<evidence type="ECO:0000256" key="11">
    <source>
        <dbReference type="ARBA" id="ARBA00023242"/>
    </source>
</evidence>
<keyword evidence="12" id="KW-0175">Coiled coil</keyword>
<evidence type="ECO:0000256" key="12">
    <source>
        <dbReference type="SAM" id="Coils"/>
    </source>
</evidence>
<evidence type="ECO:0000256" key="6">
    <source>
        <dbReference type="ARBA" id="ARBA00022723"/>
    </source>
</evidence>
<dbReference type="InterPro" id="IPR047556">
    <property type="entry name" value="Rcat_RBR_TRIAD1"/>
</dbReference>
<gene>
    <name evidence="14" type="ORF">AGLY_011135</name>
</gene>
<evidence type="ECO:0000313" key="15">
    <source>
        <dbReference type="Proteomes" id="UP000475862"/>
    </source>
</evidence>
<comment type="subcellular location">
    <subcellularLocation>
        <location evidence="2">Nucleus</location>
    </subcellularLocation>
</comment>
<evidence type="ECO:0000256" key="8">
    <source>
        <dbReference type="ARBA" id="ARBA00022771"/>
    </source>
</evidence>
<sequence>MKSCVSENTVSFQCYKYLILPFLEETMSEYDDEDMEYSDQDDYEDYYNADRDVMSPPHNPDAEYFPVQCLSVDEVEKFLNELVEQLCTSIHVTPSMSKVLLYENKWAVQEVLWKYNEDPDKLFVASRMKTLQPVSVKTKRDKFVCPVCVGPVAEELGVTSLACGHCYCDNCWRCHFENKIKQGVSTELSCMALNCELLVPEEIVLSTVNKPNLRKKYQHFAFREYIKSHPLLRFCPGANCTAVIKSKESLAKKAICTQCETSFCFKCGNDYHAPTDCATIKKWITKCADDSETSNYIAANTKDCPKCNIFIEKNGGCNHMQCLSCKYDFCWMCMGDWKAHGTEYYDCSKYRENPQNGSESARAREALKKYLHYYERWENHSKSLQLEKQTLDKIKERINSKVMTSKGTWIDWQYLLDSATLLAKCRYTLQYTYPYAYYMDNGPKKELFEYQQAKLEAEIENLSWKIERAETTDRGDLENQMDIAEKRRATMLQDFFHI</sequence>
<keyword evidence="8" id="KW-0863">Zinc-finger</keyword>
<dbReference type="PANTHER" id="PTHR11685">
    <property type="entry name" value="RBR FAMILY RING FINGER AND IBR DOMAIN-CONTAINING"/>
    <property type="match status" value="1"/>
</dbReference>
<dbReference type="FunFam" id="3.30.40.10:FF:000019">
    <property type="entry name" value="RBR-type E3 ubiquitin transferase"/>
    <property type="match status" value="1"/>
</dbReference>
<evidence type="ECO:0000256" key="2">
    <source>
        <dbReference type="ARBA" id="ARBA00004123"/>
    </source>
</evidence>
<evidence type="ECO:0000256" key="4">
    <source>
        <dbReference type="ARBA" id="ARBA00012251"/>
    </source>
</evidence>
<dbReference type="GO" id="GO:0061630">
    <property type="term" value="F:ubiquitin protein ligase activity"/>
    <property type="evidence" value="ECO:0007669"/>
    <property type="project" value="UniProtKB-EC"/>
</dbReference>
<dbReference type="Gene3D" id="3.30.40.10">
    <property type="entry name" value="Zinc/RING finger domain, C3HC4 (zinc finger)"/>
    <property type="match status" value="1"/>
</dbReference>
<feature type="coiled-coil region" evidence="12">
    <location>
        <begin position="452"/>
        <end position="494"/>
    </location>
</feature>
<dbReference type="EMBL" id="VYZN01000042">
    <property type="protein sequence ID" value="KAE9530673.1"/>
    <property type="molecule type" value="Genomic_DNA"/>
</dbReference>
<dbReference type="Pfam" id="PF26000">
    <property type="entry name" value="UBA_ARIH2_N"/>
    <property type="match status" value="1"/>
</dbReference>
<comment type="caution">
    <text evidence="14">The sequence shown here is derived from an EMBL/GenBank/DDBJ whole genome shotgun (WGS) entry which is preliminary data.</text>
</comment>
<dbReference type="Pfam" id="PF01485">
    <property type="entry name" value="IBR"/>
    <property type="match status" value="1"/>
</dbReference>
<dbReference type="Pfam" id="PF19422">
    <property type="entry name" value="Ariadne"/>
    <property type="match status" value="1"/>
</dbReference>
<keyword evidence="6" id="KW-0479">Metal-binding</keyword>
<evidence type="ECO:0000259" key="13">
    <source>
        <dbReference type="PROSITE" id="PS51873"/>
    </source>
</evidence>
<proteinExistence type="inferred from homology"/>
<dbReference type="SMART" id="SM00647">
    <property type="entry name" value="IBR"/>
    <property type="match status" value="2"/>
</dbReference>
<keyword evidence="11" id="KW-0539">Nucleus</keyword>
<evidence type="ECO:0000256" key="1">
    <source>
        <dbReference type="ARBA" id="ARBA00001798"/>
    </source>
</evidence>
<dbReference type="AlphaFoldDB" id="A0A6G0TCK3"/>
<dbReference type="InterPro" id="IPR045840">
    <property type="entry name" value="Ariadne"/>
</dbReference>